<dbReference type="AlphaFoldDB" id="A0A8J5F1B4"/>
<dbReference type="Proteomes" id="UP000734854">
    <property type="component" value="Unassembled WGS sequence"/>
</dbReference>
<reference evidence="1 2" key="1">
    <citation type="submission" date="2020-08" db="EMBL/GenBank/DDBJ databases">
        <title>Plant Genome Project.</title>
        <authorList>
            <person name="Zhang R.-G."/>
        </authorList>
    </citation>
    <scope>NUCLEOTIDE SEQUENCE [LARGE SCALE GENOMIC DNA]</scope>
    <source>
        <tissue evidence="1">Rhizome</tissue>
    </source>
</reference>
<evidence type="ECO:0000313" key="1">
    <source>
        <dbReference type="EMBL" id="KAG6479343.1"/>
    </source>
</evidence>
<organism evidence="1 2">
    <name type="scientific">Zingiber officinale</name>
    <name type="common">Ginger</name>
    <name type="synonym">Amomum zingiber</name>
    <dbReference type="NCBI Taxonomy" id="94328"/>
    <lineage>
        <taxon>Eukaryota</taxon>
        <taxon>Viridiplantae</taxon>
        <taxon>Streptophyta</taxon>
        <taxon>Embryophyta</taxon>
        <taxon>Tracheophyta</taxon>
        <taxon>Spermatophyta</taxon>
        <taxon>Magnoliopsida</taxon>
        <taxon>Liliopsida</taxon>
        <taxon>Zingiberales</taxon>
        <taxon>Zingiberaceae</taxon>
        <taxon>Zingiber</taxon>
    </lineage>
</organism>
<sequence>MEVRERKTTSSQGIVRPSMWWLKPNSSTASCNSRWNSGWARKEMGTMKRLRVSPTYTAKCPFGTSTTCSSCFRQRLEHLFRICLATLPDPACSTGGSP</sequence>
<evidence type="ECO:0000313" key="2">
    <source>
        <dbReference type="Proteomes" id="UP000734854"/>
    </source>
</evidence>
<gene>
    <name evidence="1" type="ORF">ZIOFF_062806</name>
</gene>
<name>A0A8J5F1B4_ZINOF</name>
<keyword evidence="2" id="KW-1185">Reference proteome</keyword>
<dbReference type="EMBL" id="JACMSC010000017">
    <property type="protein sequence ID" value="KAG6479343.1"/>
    <property type="molecule type" value="Genomic_DNA"/>
</dbReference>
<accession>A0A8J5F1B4</accession>
<proteinExistence type="predicted"/>
<protein>
    <submittedName>
        <fullName evidence="1">Uncharacterized protein</fullName>
    </submittedName>
</protein>
<comment type="caution">
    <text evidence="1">The sequence shown here is derived from an EMBL/GenBank/DDBJ whole genome shotgun (WGS) entry which is preliminary data.</text>
</comment>